<evidence type="ECO:0000256" key="4">
    <source>
        <dbReference type="ARBA" id="ARBA00023014"/>
    </source>
</evidence>
<dbReference type="InterPro" id="IPR017900">
    <property type="entry name" value="4Fe4S_Fe_S_CS"/>
</dbReference>
<protein>
    <submittedName>
        <fullName evidence="6">Ferredoxin family protein</fullName>
    </submittedName>
</protein>
<proteinExistence type="predicted"/>
<dbReference type="PROSITE" id="PS00198">
    <property type="entry name" value="4FE4S_FER_1"/>
    <property type="match status" value="1"/>
</dbReference>
<dbReference type="Pfam" id="PF00037">
    <property type="entry name" value="Fer4"/>
    <property type="match status" value="1"/>
</dbReference>
<keyword evidence="2" id="KW-0479">Metal-binding</keyword>
<name>A0A7C3KRH4_DICTH</name>
<dbReference type="PANTHER" id="PTHR43687">
    <property type="entry name" value="ADENYLYLSULFATE REDUCTASE, BETA SUBUNIT"/>
    <property type="match status" value="1"/>
</dbReference>
<sequence length="78" mass="8422">MSKTWYPVIDYEKCISCLACVNFCPHGVYDVQDGKPVVVRPEECVDFCKGCLKGACPTGAISFVGDKVKTITDGGEAQ</sequence>
<dbReference type="GO" id="GO:0051539">
    <property type="term" value="F:4 iron, 4 sulfur cluster binding"/>
    <property type="evidence" value="ECO:0007669"/>
    <property type="project" value="UniProtKB-KW"/>
</dbReference>
<dbReference type="SUPFAM" id="SSF54862">
    <property type="entry name" value="4Fe-4S ferredoxins"/>
    <property type="match status" value="1"/>
</dbReference>
<dbReference type="EMBL" id="DTDV01000006">
    <property type="protein sequence ID" value="HGK23241.1"/>
    <property type="molecule type" value="Genomic_DNA"/>
</dbReference>
<dbReference type="AlphaFoldDB" id="A0A7C3KRH4"/>
<evidence type="ECO:0000256" key="2">
    <source>
        <dbReference type="ARBA" id="ARBA00022723"/>
    </source>
</evidence>
<dbReference type="OMA" id="DKCIQCY"/>
<keyword evidence="4" id="KW-0411">Iron-sulfur</keyword>
<reference evidence="6" key="1">
    <citation type="journal article" date="2020" name="mSystems">
        <title>Genome- and Community-Level Interaction Insights into Carbon Utilization and Element Cycling Functions of Hydrothermarchaeota in Hydrothermal Sediment.</title>
        <authorList>
            <person name="Zhou Z."/>
            <person name="Liu Y."/>
            <person name="Xu W."/>
            <person name="Pan J."/>
            <person name="Luo Z.H."/>
            <person name="Li M."/>
        </authorList>
    </citation>
    <scope>NUCLEOTIDE SEQUENCE [LARGE SCALE GENOMIC DNA]</scope>
    <source>
        <strain evidence="6">SpSt-70</strain>
    </source>
</reference>
<comment type="caution">
    <text evidence="6">The sequence shown here is derived from an EMBL/GenBank/DDBJ whole genome shotgun (WGS) entry which is preliminary data.</text>
</comment>
<keyword evidence="1" id="KW-0004">4Fe-4S</keyword>
<gene>
    <name evidence="6" type="ORF">ENU78_02145</name>
</gene>
<dbReference type="PANTHER" id="PTHR43687:SF1">
    <property type="entry name" value="FERREDOXIN III"/>
    <property type="match status" value="1"/>
</dbReference>
<dbReference type="InterPro" id="IPR050572">
    <property type="entry name" value="Fe-S_Ferredoxin"/>
</dbReference>
<evidence type="ECO:0000259" key="5">
    <source>
        <dbReference type="PROSITE" id="PS51379"/>
    </source>
</evidence>
<feature type="domain" description="4Fe-4S ferredoxin-type" evidence="5">
    <location>
        <begin position="5"/>
        <end position="34"/>
    </location>
</feature>
<dbReference type="InterPro" id="IPR017896">
    <property type="entry name" value="4Fe4S_Fe-S-bd"/>
</dbReference>
<evidence type="ECO:0000256" key="3">
    <source>
        <dbReference type="ARBA" id="ARBA00023004"/>
    </source>
</evidence>
<evidence type="ECO:0000313" key="6">
    <source>
        <dbReference type="EMBL" id="HGK23241.1"/>
    </source>
</evidence>
<organism evidence="6">
    <name type="scientific">Dictyoglomus thermophilum</name>
    <dbReference type="NCBI Taxonomy" id="14"/>
    <lineage>
        <taxon>Bacteria</taxon>
        <taxon>Pseudomonadati</taxon>
        <taxon>Dictyoglomota</taxon>
        <taxon>Dictyoglomia</taxon>
        <taxon>Dictyoglomales</taxon>
        <taxon>Dictyoglomaceae</taxon>
        <taxon>Dictyoglomus</taxon>
    </lineage>
</organism>
<evidence type="ECO:0000256" key="1">
    <source>
        <dbReference type="ARBA" id="ARBA00022485"/>
    </source>
</evidence>
<dbReference type="Gene3D" id="3.30.70.20">
    <property type="match status" value="1"/>
</dbReference>
<keyword evidence="3" id="KW-0408">Iron</keyword>
<dbReference type="PROSITE" id="PS51379">
    <property type="entry name" value="4FE4S_FER_2"/>
    <property type="match status" value="2"/>
</dbReference>
<dbReference type="GO" id="GO:0046872">
    <property type="term" value="F:metal ion binding"/>
    <property type="evidence" value="ECO:0007669"/>
    <property type="project" value="UniProtKB-KW"/>
</dbReference>
<accession>A0A7C3KRH4</accession>
<feature type="domain" description="4Fe-4S ferredoxin-type" evidence="5">
    <location>
        <begin position="35"/>
        <end position="66"/>
    </location>
</feature>